<proteinExistence type="predicted"/>
<dbReference type="AlphaFoldDB" id="A0A8J7E1B9"/>
<dbReference type="SUPFAM" id="SSF51011">
    <property type="entry name" value="Glycosyl hydrolase domain"/>
    <property type="match status" value="1"/>
</dbReference>
<dbReference type="Gene3D" id="2.60.40.1180">
    <property type="entry name" value="Golgi alpha-mannosidase II"/>
    <property type="match status" value="1"/>
</dbReference>
<protein>
    <submittedName>
        <fullName evidence="4">Glycoside hydrolase family 13 protein</fullName>
    </submittedName>
</protein>
<sequence>MEIKTPDWVKHAIFYQIFPDRFAKGKHKPLPYNVPLEEWDLPPTLQGYKGGNLWGAIEKLDYLKDLGINAIYFTPIFQSASNHRYHTHDYYQVDPLLGGNEAFFELLEEAHQREIKVVLDGVFNHSSRGFFFFNDILENGPHSPWVDWFKIEGWPLSAYDGSQPANYGSWVGNRALPEFNHDNPEAREYIMQIGEYWIQQGVDGWRLDVPFEIKTKGFWQEFRTRIKAINPDAYIVGEVWTDSREWLDGTQFDGVMNYLFTGPTIAFSAGDRVMYDLVKSQDYEPYPALDAESYASKIQSLLDLYPWEIQLTQLNLLDSHDTARLISVVGDDRASVELSTLLLMTFPGAPSIYYGDEVGLLGRVDPDCRRVFPDKKDWNLDVLNYHKQLIALRHQYPALQTGKYRVLATEGQVYVFSRTLEQSEVIVAVNSGTESASVQVDGETLKTQPNQSVYGNPEMAWDSGTLQLKLSPRSGCILV</sequence>
<dbReference type="SMART" id="SM00642">
    <property type="entry name" value="Aamy"/>
    <property type="match status" value="1"/>
</dbReference>
<dbReference type="InterPro" id="IPR054174">
    <property type="entry name" value="Alpha-amylase-like_C"/>
</dbReference>
<evidence type="ECO:0000259" key="3">
    <source>
        <dbReference type="SMART" id="SM00642"/>
    </source>
</evidence>
<dbReference type="GO" id="GO:0005975">
    <property type="term" value="P:carbohydrate metabolic process"/>
    <property type="evidence" value="ECO:0007669"/>
    <property type="project" value="InterPro"/>
</dbReference>
<dbReference type="Pfam" id="PF00128">
    <property type="entry name" value="Alpha-amylase"/>
    <property type="match status" value="1"/>
</dbReference>
<accession>A0A8J7E1B9</accession>
<keyword evidence="2" id="KW-0326">Glycosidase</keyword>
<dbReference type="InterPro" id="IPR017853">
    <property type="entry name" value="GH"/>
</dbReference>
<name>A0A8J7E1B9_9CYAN</name>
<organism evidence="4 5">
    <name type="scientific">Lusitaniella coriacea LEGE 07157</name>
    <dbReference type="NCBI Taxonomy" id="945747"/>
    <lineage>
        <taxon>Bacteria</taxon>
        <taxon>Bacillati</taxon>
        <taxon>Cyanobacteriota</taxon>
        <taxon>Cyanophyceae</taxon>
        <taxon>Spirulinales</taxon>
        <taxon>Lusitaniellaceae</taxon>
        <taxon>Lusitaniella</taxon>
    </lineage>
</organism>
<dbReference type="PANTHER" id="PTHR10357">
    <property type="entry name" value="ALPHA-AMYLASE FAMILY MEMBER"/>
    <property type="match status" value="1"/>
</dbReference>
<dbReference type="InterPro" id="IPR013780">
    <property type="entry name" value="Glyco_hydro_b"/>
</dbReference>
<comment type="caution">
    <text evidence="4">The sequence shown here is derived from an EMBL/GenBank/DDBJ whole genome shotgun (WGS) entry which is preliminary data.</text>
</comment>
<dbReference type="InterPro" id="IPR006047">
    <property type="entry name" value="GH13_cat_dom"/>
</dbReference>
<dbReference type="RefSeq" id="WP_194030684.1">
    <property type="nucleotide sequence ID" value="NZ_JADEWZ010000027.1"/>
</dbReference>
<dbReference type="SUPFAM" id="SSF51445">
    <property type="entry name" value="(Trans)glycosidases"/>
    <property type="match status" value="1"/>
</dbReference>
<evidence type="ECO:0000256" key="2">
    <source>
        <dbReference type="ARBA" id="ARBA00023295"/>
    </source>
</evidence>
<dbReference type="Pfam" id="PF22026">
    <property type="entry name" value="Alpha-amylase_C_2"/>
    <property type="match status" value="1"/>
</dbReference>
<evidence type="ECO:0000313" key="4">
    <source>
        <dbReference type="EMBL" id="MBE9117596.1"/>
    </source>
</evidence>
<dbReference type="Proteomes" id="UP000654482">
    <property type="component" value="Unassembled WGS sequence"/>
</dbReference>
<dbReference type="Gene3D" id="3.20.20.80">
    <property type="entry name" value="Glycosidases"/>
    <property type="match status" value="1"/>
</dbReference>
<keyword evidence="5" id="KW-1185">Reference proteome</keyword>
<reference evidence="4" key="1">
    <citation type="submission" date="2020-10" db="EMBL/GenBank/DDBJ databases">
        <authorList>
            <person name="Castelo-Branco R."/>
            <person name="Eusebio N."/>
            <person name="Adriana R."/>
            <person name="Vieira A."/>
            <person name="Brugerolle De Fraissinette N."/>
            <person name="Rezende De Castro R."/>
            <person name="Schneider M.P."/>
            <person name="Vasconcelos V."/>
            <person name="Leao P.N."/>
        </authorList>
    </citation>
    <scope>NUCLEOTIDE SEQUENCE</scope>
    <source>
        <strain evidence="4">LEGE 07157</strain>
    </source>
</reference>
<feature type="domain" description="Glycosyl hydrolase family 13 catalytic" evidence="3">
    <location>
        <begin position="16"/>
        <end position="393"/>
    </location>
</feature>
<evidence type="ECO:0000313" key="5">
    <source>
        <dbReference type="Proteomes" id="UP000654482"/>
    </source>
</evidence>
<dbReference type="CDD" id="cd11338">
    <property type="entry name" value="AmyAc_CMD"/>
    <property type="match status" value="1"/>
</dbReference>
<gene>
    <name evidence="4" type="ORF">IQ249_16990</name>
</gene>
<dbReference type="PANTHER" id="PTHR10357:SF210">
    <property type="entry name" value="MALTODEXTRIN GLUCOSIDASE"/>
    <property type="match status" value="1"/>
</dbReference>
<keyword evidence="1 4" id="KW-0378">Hydrolase</keyword>
<dbReference type="EMBL" id="JADEWZ010000027">
    <property type="protein sequence ID" value="MBE9117596.1"/>
    <property type="molecule type" value="Genomic_DNA"/>
</dbReference>
<dbReference type="GO" id="GO:0016798">
    <property type="term" value="F:hydrolase activity, acting on glycosyl bonds"/>
    <property type="evidence" value="ECO:0007669"/>
    <property type="project" value="UniProtKB-KW"/>
</dbReference>
<evidence type="ECO:0000256" key="1">
    <source>
        <dbReference type="ARBA" id="ARBA00022801"/>
    </source>
</evidence>